<dbReference type="OrthoDB" id="8923501at2"/>
<reference evidence="1 2" key="1">
    <citation type="submission" date="2019-03" db="EMBL/GenBank/DDBJ databases">
        <title>Comparative insights into the high quality Complete genome sequence of highly metal resistant Cupriavidus metallidurans strain BS1 isolated from a gold-copper mine.</title>
        <authorList>
            <person name="Mazhar H.S."/>
            <person name="Rensing C."/>
        </authorList>
    </citation>
    <scope>NUCLEOTIDE SEQUENCE [LARGE SCALE GENOMIC DNA]</scope>
    <source>
        <strain evidence="1 2">BS1</strain>
    </source>
</reference>
<evidence type="ECO:0000313" key="2">
    <source>
        <dbReference type="Proteomes" id="UP000253772"/>
    </source>
</evidence>
<dbReference type="AlphaFoldDB" id="A0A482ISD7"/>
<sequence length="604" mass="63979">MRHRTCFGGIVILALWLGVTAPSYGSMAGQLPLSYRISAGSFPWTGRLHAIAFRTARIHTSTVLTKWEAGTELDLRDSASRRLYLGGDRLVPLHWRSIDADAQAVLHTPEPSGNGTRRLAWLRGDRTDATLRPRDTRLASGAGARVRVVAAPAWLPMQPGHAQFRLRHASRPVTVWIGTRDGIVHGFDAVTGKELAGFLPRAALAGSAALTVPGSAMPVAPCPRPDSIDADPSGVWRTLLLCGIPSTDRQPAAVFALDVSSPESEAPIRLLWEIPASETLPLTGQGPIRALMWIEHGARRWAALTIVTAAPETGSPAGIALLPLDRPIVNGLPSGTVPRLYLPSAGCGADTTGTRLLAASVLANASGHARAAYVVDDTGRLWRFGLDHLGATQQAEPARCLHRQRGSATAEAPIVMHPSSGPLVIYAGGGELSAIPDGRGPRGNPSRIDASVSGDGVIFRTGQPQLDTGANGWTLALPHPGESITTLDDVGPAHLSFTTLTPDGRTRSYLIEAASGESVMQTAPDGTLVRAVTGVPFDDRFGTPIAVASPTSNGGPVVPGSSTFDTFELGIWQVDGSTAHLAQNTHYRRRRGRLGWRELIRTEP</sequence>
<dbReference type="RefSeq" id="WP_024569959.1">
    <property type="nucleotide sequence ID" value="NZ_CP037900.1"/>
</dbReference>
<gene>
    <name evidence="1" type="ORF">DDF84_014035</name>
</gene>
<dbReference type="EMBL" id="CP037900">
    <property type="protein sequence ID" value="QBP10792.1"/>
    <property type="molecule type" value="Genomic_DNA"/>
</dbReference>
<evidence type="ECO:0000313" key="1">
    <source>
        <dbReference type="EMBL" id="QBP10792.1"/>
    </source>
</evidence>
<name>A0A482ISD7_9BURK</name>
<protein>
    <submittedName>
        <fullName evidence="1">Pilus assembly protein PilY</fullName>
    </submittedName>
</protein>
<accession>A0A482ISD7</accession>
<dbReference type="Proteomes" id="UP000253772">
    <property type="component" value="Chromosome c1"/>
</dbReference>
<organism evidence="1 2">
    <name type="scientific">Cupriavidus metallidurans</name>
    <dbReference type="NCBI Taxonomy" id="119219"/>
    <lineage>
        <taxon>Bacteria</taxon>
        <taxon>Pseudomonadati</taxon>
        <taxon>Pseudomonadota</taxon>
        <taxon>Betaproteobacteria</taxon>
        <taxon>Burkholderiales</taxon>
        <taxon>Burkholderiaceae</taxon>
        <taxon>Cupriavidus</taxon>
    </lineage>
</organism>
<proteinExistence type="predicted"/>